<dbReference type="EMBL" id="LODT01000013">
    <property type="protein sequence ID" value="KYR00921.1"/>
    <property type="molecule type" value="Genomic_DNA"/>
</dbReference>
<dbReference type="InterPro" id="IPR036249">
    <property type="entry name" value="Thioredoxin-like_sf"/>
</dbReference>
<dbReference type="SUPFAM" id="SSF54236">
    <property type="entry name" value="Ubiquitin-like"/>
    <property type="match status" value="2"/>
</dbReference>
<dbReference type="OMA" id="KEACHRP"/>
<dbReference type="PANTHER" id="PTHR23322">
    <property type="entry name" value="FAS-ASSOCIATED PROTEIN"/>
    <property type="match status" value="1"/>
</dbReference>
<protein>
    <submittedName>
        <fullName evidence="3">Ubiquitin domain-containing protein</fullName>
    </submittedName>
</protein>
<name>A0A152A4D1_TIELA</name>
<dbReference type="OrthoDB" id="1026733at2759"/>
<evidence type="ECO:0000313" key="3">
    <source>
        <dbReference type="EMBL" id="KYR00921.1"/>
    </source>
</evidence>
<gene>
    <name evidence="3" type="ORF">DLAC_02985</name>
</gene>
<dbReference type="InterPro" id="IPR050730">
    <property type="entry name" value="UBX_domain-protein"/>
</dbReference>
<dbReference type="InterPro" id="IPR001012">
    <property type="entry name" value="UBX_dom"/>
</dbReference>
<dbReference type="InParanoid" id="A0A152A4D1"/>
<dbReference type="Pfam" id="PF21021">
    <property type="entry name" value="FAF1"/>
    <property type="match status" value="1"/>
</dbReference>
<sequence length="461" mass="53322">MDGIVFDVLFNGQPLPIQLSLDSTLNDLKEMLENFTGIPRNEQVLINLPDNVKSDTILAQVDLIGLELLHIPEQPPVNNNVQQQQEQQQQQQQQPIQQEPYIPPQVVGQHPPLNFHEDDLTDDDDIEDFENLHVQQPQQQQQVYQTSRFATNFFPDVQTDNGQISTSSLIEFIDQLHYPAFTEEMMNTYSAVVPQSFAKSFKEAMAEGRRQGKLVMAYLHSFNNDMSMTFCLDILRSEEIFQLISENFIFWVANITPEAEALFFSLIQFESYPIVALVANYGSPQLISMMQGVSNKSEFYNKLITEIESNQPELERIRDEEEESHQHRMIVEEQDLAYQESLKADKEKKEKLEKEQREAENKAQEKLDHGKLVPPEPPKSKDSTQIVFKLPGDVRVDRRFNSTDTLLTLRNYLDGEGCEIENYQFVTQYPKKVFKKEDFNLTMIEAGLHPQSILNVRDEDN</sequence>
<dbReference type="GO" id="GO:0036503">
    <property type="term" value="P:ERAD pathway"/>
    <property type="evidence" value="ECO:0007669"/>
    <property type="project" value="TreeGrafter"/>
</dbReference>
<evidence type="ECO:0000256" key="1">
    <source>
        <dbReference type="SAM" id="MobiDB-lite"/>
    </source>
</evidence>
<dbReference type="Proteomes" id="UP000076078">
    <property type="component" value="Unassembled WGS sequence"/>
</dbReference>
<feature type="compositionally biased region" description="Basic and acidic residues" evidence="1">
    <location>
        <begin position="345"/>
        <end position="371"/>
    </location>
</feature>
<evidence type="ECO:0000313" key="4">
    <source>
        <dbReference type="Proteomes" id="UP000076078"/>
    </source>
</evidence>
<feature type="compositionally biased region" description="Low complexity" evidence="1">
    <location>
        <begin position="76"/>
        <end position="96"/>
    </location>
</feature>
<reference evidence="3 4" key="1">
    <citation type="submission" date="2015-12" db="EMBL/GenBank/DDBJ databases">
        <title>Dictyostelia acquired genes for synthesis and detection of signals that induce cell-type specialization by lateral gene transfer from prokaryotes.</title>
        <authorList>
            <person name="Gloeckner G."/>
            <person name="Schaap P."/>
        </authorList>
    </citation>
    <scope>NUCLEOTIDE SEQUENCE [LARGE SCALE GENOMIC DNA]</scope>
    <source>
        <strain evidence="3 4">TK</strain>
    </source>
</reference>
<dbReference type="STRING" id="361077.A0A152A4D1"/>
<organism evidence="3 4">
    <name type="scientific">Tieghemostelium lacteum</name>
    <name type="common">Slime mold</name>
    <name type="synonym">Dictyostelium lacteum</name>
    <dbReference type="NCBI Taxonomy" id="361077"/>
    <lineage>
        <taxon>Eukaryota</taxon>
        <taxon>Amoebozoa</taxon>
        <taxon>Evosea</taxon>
        <taxon>Eumycetozoa</taxon>
        <taxon>Dictyostelia</taxon>
        <taxon>Dictyosteliales</taxon>
        <taxon>Raperosteliaceae</taxon>
        <taxon>Tieghemostelium</taxon>
    </lineage>
</organism>
<dbReference type="PROSITE" id="PS50033">
    <property type="entry name" value="UBX"/>
    <property type="match status" value="1"/>
</dbReference>
<dbReference type="CDD" id="cd01767">
    <property type="entry name" value="UBX"/>
    <property type="match status" value="1"/>
</dbReference>
<dbReference type="Gene3D" id="3.40.30.10">
    <property type="entry name" value="Glutaredoxin"/>
    <property type="match status" value="1"/>
</dbReference>
<accession>A0A152A4D1</accession>
<dbReference type="InterPro" id="IPR006577">
    <property type="entry name" value="UAS"/>
</dbReference>
<dbReference type="Gene3D" id="3.10.20.90">
    <property type="entry name" value="Phosphatidylinositol 3-kinase Catalytic Subunit, Chain A, domain 1"/>
    <property type="match status" value="2"/>
</dbReference>
<dbReference type="SMART" id="SM00166">
    <property type="entry name" value="UBX"/>
    <property type="match status" value="1"/>
</dbReference>
<evidence type="ECO:0000259" key="2">
    <source>
        <dbReference type="PROSITE" id="PS50033"/>
    </source>
</evidence>
<proteinExistence type="predicted"/>
<dbReference type="InterPro" id="IPR029071">
    <property type="entry name" value="Ubiquitin-like_domsf"/>
</dbReference>
<dbReference type="Pfam" id="PF00789">
    <property type="entry name" value="UBX"/>
    <property type="match status" value="1"/>
</dbReference>
<dbReference type="InterPro" id="IPR049483">
    <property type="entry name" value="FAF1_2-like_UAS"/>
</dbReference>
<comment type="caution">
    <text evidence="3">The sequence shown here is derived from an EMBL/GenBank/DDBJ whole genome shotgun (WGS) entry which is preliminary data.</text>
</comment>
<dbReference type="GO" id="GO:0043130">
    <property type="term" value="F:ubiquitin binding"/>
    <property type="evidence" value="ECO:0007669"/>
    <property type="project" value="TreeGrafter"/>
</dbReference>
<dbReference type="SMART" id="SM00594">
    <property type="entry name" value="UAS"/>
    <property type="match status" value="1"/>
</dbReference>
<dbReference type="SUPFAM" id="SSF52833">
    <property type="entry name" value="Thioredoxin-like"/>
    <property type="match status" value="1"/>
</dbReference>
<feature type="region of interest" description="Disordered" evidence="1">
    <location>
        <begin position="345"/>
        <end position="384"/>
    </location>
</feature>
<keyword evidence="4" id="KW-1185">Reference proteome</keyword>
<dbReference type="GO" id="GO:0005783">
    <property type="term" value="C:endoplasmic reticulum"/>
    <property type="evidence" value="ECO:0007669"/>
    <property type="project" value="TreeGrafter"/>
</dbReference>
<dbReference type="AlphaFoldDB" id="A0A152A4D1"/>
<feature type="domain" description="UBX" evidence="2">
    <location>
        <begin position="379"/>
        <end position="456"/>
    </location>
</feature>
<dbReference type="PANTHER" id="PTHR23322:SF34">
    <property type="entry name" value="UBIQUITIN DOMAIN-CONTAINING PROTEIN"/>
    <property type="match status" value="1"/>
</dbReference>
<feature type="region of interest" description="Disordered" evidence="1">
    <location>
        <begin position="75"/>
        <end position="96"/>
    </location>
</feature>